<reference evidence="1 2" key="1">
    <citation type="submission" date="2024-04" db="EMBL/GenBank/DDBJ databases">
        <authorList>
            <person name="Rising A."/>
            <person name="Reimegard J."/>
            <person name="Sonavane S."/>
            <person name="Akerstrom W."/>
            <person name="Nylinder S."/>
            <person name="Hedman E."/>
            <person name="Kallberg Y."/>
        </authorList>
    </citation>
    <scope>NUCLEOTIDE SEQUENCE [LARGE SCALE GENOMIC DNA]</scope>
</reference>
<accession>A0AAV1ZBW7</accession>
<organism evidence="1 2">
    <name type="scientific">Larinioides sclopetarius</name>
    <dbReference type="NCBI Taxonomy" id="280406"/>
    <lineage>
        <taxon>Eukaryota</taxon>
        <taxon>Metazoa</taxon>
        <taxon>Ecdysozoa</taxon>
        <taxon>Arthropoda</taxon>
        <taxon>Chelicerata</taxon>
        <taxon>Arachnida</taxon>
        <taxon>Araneae</taxon>
        <taxon>Araneomorphae</taxon>
        <taxon>Entelegynae</taxon>
        <taxon>Araneoidea</taxon>
        <taxon>Araneidae</taxon>
        <taxon>Larinioides</taxon>
    </lineage>
</organism>
<keyword evidence="2" id="KW-1185">Reference proteome</keyword>
<comment type="caution">
    <text evidence="1">The sequence shown here is derived from an EMBL/GenBank/DDBJ whole genome shotgun (WGS) entry which is preliminary data.</text>
</comment>
<dbReference type="Proteomes" id="UP001497382">
    <property type="component" value="Unassembled WGS sequence"/>
</dbReference>
<proteinExistence type="predicted"/>
<evidence type="ECO:0000313" key="2">
    <source>
        <dbReference type="Proteomes" id="UP001497382"/>
    </source>
</evidence>
<gene>
    <name evidence="1" type="ORF">LARSCL_LOCUS4477</name>
</gene>
<protein>
    <submittedName>
        <fullName evidence="1">Uncharacterized protein</fullName>
    </submittedName>
</protein>
<name>A0AAV1ZBW7_9ARAC</name>
<dbReference type="EMBL" id="CAXIEN010000037">
    <property type="protein sequence ID" value="CAL1268957.1"/>
    <property type="molecule type" value="Genomic_DNA"/>
</dbReference>
<evidence type="ECO:0000313" key="1">
    <source>
        <dbReference type="EMBL" id="CAL1268957.1"/>
    </source>
</evidence>
<sequence>MDQSCSLFCAPNKDSLVLTTLYCCEHGRSLPSNAASFA</sequence>
<feature type="non-terminal residue" evidence="1">
    <location>
        <position position="38"/>
    </location>
</feature>
<dbReference type="AlphaFoldDB" id="A0AAV1ZBW7"/>